<gene>
    <name evidence="1" type="ORF">ACFQ38_06870</name>
</gene>
<name>A0ABW3TXT8_9BACL</name>
<sequence>MLLLAIFAIKIPTIQMTYMDGSFYLTDKSFEIGWIHSVEKEPWYETYGIEKGDLHLTETKFKTFGAGVPSDKEVIRSEDGFIHMSIHEKFEELRLTVSENTKTTLYTEKNTIPLYEFIDNHETVIFRVEKTPLWKIIRGEKIDEIKKQGKST</sequence>
<proteinExistence type="predicted"/>
<keyword evidence="2" id="KW-1185">Reference proteome</keyword>
<dbReference type="RefSeq" id="WP_381480193.1">
    <property type="nucleotide sequence ID" value="NZ_JBHTLT010000033.1"/>
</dbReference>
<evidence type="ECO:0000313" key="2">
    <source>
        <dbReference type="Proteomes" id="UP001597231"/>
    </source>
</evidence>
<accession>A0ABW3TXT8</accession>
<organism evidence="1 2">
    <name type="scientific">Sporosarcina contaminans</name>
    <dbReference type="NCBI Taxonomy" id="633403"/>
    <lineage>
        <taxon>Bacteria</taxon>
        <taxon>Bacillati</taxon>
        <taxon>Bacillota</taxon>
        <taxon>Bacilli</taxon>
        <taxon>Bacillales</taxon>
        <taxon>Caryophanaceae</taxon>
        <taxon>Sporosarcina</taxon>
    </lineage>
</organism>
<dbReference type="EMBL" id="JBHTLT010000033">
    <property type="protein sequence ID" value="MFD1204819.1"/>
    <property type="molecule type" value="Genomic_DNA"/>
</dbReference>
<dbReference type="Pfam" id="PF08905">
    <property type="entry name" value="DUF1850"/>
    <property type="match status" value="1"/>
</dbReference>
<reference evidence="2" key="1">
    <citation type="journal article" date="2019" name="Int. J. Syst. Evol. Microbiol.">
        <title>The Global Catalogue of Microorganisms (GCM) 10K type strain sequencing project: providing services to taxonomists for standard genome sequencing and annotation.</title>
        <authorList>
            <consortium name="The Broad Institute Genomics Platform"/>
            <consortium name="The Broad Institute Genome Sequencing Center for Infectious Disease"/>
            <person name="Wu L."/>
            <person name="Ma J."/>
        </authorList>
    </citation>
    <scope>NUCLEOTIDE SEQUENCE [LARGE SCALE GENOMIC DNA]</scope>
    <source>
        <strain evidence="2">CCUG 53915</strain>
    </source>
</reference>
<dbReference type="InterPro" id="IPR015001">
    <property type="entry name" value="DUF1850"/>
</dbReference>
<comment type="caution">
    <text evidence="1">The sequence shown here is derived from an EMBL/GenBank/DDBJ whole genome shotgun (WGS) entry which is preliminary data.</text>
</comment>
<dbReference type="Proteomes" id="UP001597231">
    <property type="component" value="Unassembled WGS sequence"/>
</dbReference>
<protein>
    <submittedName>
        <fullName evidence="1">DUF1850 domain-containing protein</fullName>
    </submittedName>
</protein>
<evidence type="ECO:0000313" key="1">
    <source>
        <dbReference type="EMBL" id="MFD1204819.1"/>
    </source>
</evidence>